<keyword evidence="5 6" id="KW-0472">Membrane</keyword>
<feature type="transmembrane region" description="Helical" evidence="6">
    <location>
        <begin position="294"/>
        <end position="316"/>
    </location>
</feature>
<feature type="transmembrane region" description="Helical" evidence="6">
    <location>
        <begin position="118"/>
        <end position="139"/>
    </location>
</feature>
<dbReference type="PANTHER" id="PTHR30250">
    <property type="entry name" value="PST FAMILY PREDICTED COLANIC ACID TRANSPORTER"/>
    <property type="match status" value="1"/>
</dbReference>
<dbReference type="RefSeq" id="WP_207648216.1">
    <property type="nucleotide sequence ID" value="NZ_FOOX01000015.1"/>
</dbReference>
<feature type="transmembrane region" description="Helical" evidence="6">
    <location>
        <begin position="393"/>
        <end position="416"/>
    </location>
</feature>
<evidence type="ECO:0000256" key="4">
    <source>
        <dbReference type="ARBA" id="ARBA00022989"/>
    </source>
</evidence>
<evidence type="ECO:0000256" key="1">
    <source>
        <dbReference type="ARBA" id="ARBA00004651"/>
    </source>
</evidence>
<feature type="transmembrane region" description="Helical" evidence="6">
    <location>
        <begin position="21"/>
        <end position="39"/>
    </location>
</feature>
<proteinExistence type="predicted"/>
<keyword evidence="4 6" id="KW-1133">Transmembrane helix</keyword>
<feature type="transmembrane region" description="Helical" evidence="6">
    <location>
        <begin position="91"/>
        <end position="112"/>
    </location>
</feature>
<dbReference type="EMBL" id="FOOX01000015">
    <property type="protein sequence ID" value="SFH07672.1"/>
    <property type="molecule type" value="Genomic_DNA"/>
</dbReference>
<comment type="subcellular location">
    <subcellularLocation>
        <location evidence="1">Cell membrane</location>
        <topology evidence="1">Multi-pass membrane protein</topology>
    </subcellularLocation>
</comment>
<dbReference type="InterPro" id="IPR002797">
    <property type="entry name" value="Polysacc_synth"/>
</dbReference>
<dbReference type="AlphaFoldDB" id="A0A1I2X2K2"/>
<evidence type="ECO:0000256" key="6">
    <source>
        <dbReference type="SAM" id="Phobius"/>
    </source>
</evidence>
<dbReference type="InterPro" id="IPR050833">
    <property type="entry name" value="Poly_Biosynth_Transport"/>
</dbReference>
<accession>A0A1I2X2K2</accession>
<evidence type="ECO:0000256" key="2">
    <source>
        <dbReference type="ARBA" id="ARBA00022475"/>
    </source>
</evidence>
<feature type="transmembrane region" description="Helical" evidence="6">
    <location>
        <begin position="151"/>
        <end position="172"/>
    </location>
</feature>
<dbReference type="Pfam" id="PF01943">
    <property type="entry name" value="Polysacc_synt"/>
    <property type="match status" value="1"/>
</dbReference>
<dbReference type="STRING" id="341036.SAMN05660649_03779"/>
<sequence length="434" mass="48077">MFKAKKIEKKDSLKPLSLRKNISWTFMGNIIYAGCQWGMLVVLAKLGSPEMVGRFALALAITAPVMMLTNLQLRGVQATDTKELYQFGDYLGLRLITSMLAFFIVAVVVLLTNRVLETIFVVLIMCMAKIIESISDIVFGLMQKNECMDRIAMSMIFKGVISLLVLGIVVWITSSLVVGTLALALVWFAVLVFYDVKNAQRFTTFRPIIHYPAIKSMVKLSLPLGIVLMMGSLNTNIPRYFIEFYIDEETLGYFAAMAYLIVAGNSVISALGQSATPKLAKYYAYGNRKSFEKLILKMVGIGIIMGVIGLGVAIIFGNELLTLLYSEDYAKYSDVFVLVMLAGAINYAGSFLGYGMTAARCFKIQPFLGSIWVISSLVVSFLLIPSYGMRGAAYVLIVSSCVQLVTKTLVVVYLIYIRKADNYVIKNSVCNLIF</sequence>
<dbReference type="Proteomes" id="UP000199337">
    <property type="component" value="Unassembled WGS sequence"/>
</dbReference>
<feature type="transmembrane region" description="Helical" evidence="6">
    <location>
        <begin position="178"/>
        <end position="196"/>
    </location>
</feature>
<keyword evidence="8" id="KW-1185">Reference proteome</keyword>
<feature type="transmembrane region" description="Helical" evidence="6">
    <location>
        <begin position="217"/>
        <end position="233"/>
    </location>
</feature>
<evidence type="ECO:0000256" key="5">
    <source>
        <dbReference type="ARBA" id="ARBA00023136"/>
    </source>
</evidence>
<reference evidence="8" key="1">
    <citation type="submission" date="2016-10" db="EMBL/GenBank/DDBJ databases">
        <authorList>
            <person name="Varghese N."/>
            <person name="Submissions S."/>
        </authorList>
    </citation>
    <scope>NUCLEOTIDE SEQUENCE [LARGE SCALE GENOMIC DNA]</scope>
    <source>
        <strain evidence="8">DSM 17038</strain>
    </source>
</reference>
<feature type="transmembrane region" description="Helical" evidence="6">
    <location>
        <begin position="253"/>
        <end position="273"/>
    </location>
</feature>
<gene>
    <name evidence="7" type="ORF">SAMN05660649_03779</name>
</gene>
<dbReference type="GO" id="GO:0005886">
    <property type="term" value="C:plasma membrane"/>
    <property type="evidence" value="ECO:0007669"/>
    <property type="project" value="UniProtKB-SubCell"/>
</dbReference>
<evidence type="ECO:0000313" key="7">
    <source>
        <dbReference type="EMBL" id="SFH07672.1"/>
    </source>
</evidence>
<evidence type="ECO:0000313" key="8">
    <source>
        <dbReference type="Proteomes" id="UP000199337"/>
    </source>
</evidence>
<organism evidence="7 8">
    <name type="scientific">Desulfotruncus arcticus DSM 17038</name>
    <dbReference type="NCBI Taxonomy" id="1121424"/>
    <lineage>
        <taxon>Bacteria</taxon>
        <taxon>Bacillati</taxon>
        <taxon>Bacillota</taxon>
        <taxon>Clostridia</taxon>
        <taxon>Eubacteriales</taxon>
        <taxon>Desulfallaceae</taxon>
        <taxon>Desulfotruncus</taxon>
    </lineage>
</organism>
<keyword evidence="2" id="KW-1003">Cell membrane</keyword>
<feature type="transmembrane region" description="Helical" evidence="6">
    <location>
        <begin position="51"/>
        <end position="71"/>
    </location>
</feature>
<feature type="transmembrane region" description="Helical" evidence="6">
    <location>
        <begin position="336"/>
        <end position="355"/>
    </location>
</feature>
<evidence type="ECO:0000256" key="3">
    <source>
        <dbReference type="ARBA" id="ARBA00022692"/>
    </source>
</evidence>
<dbReference type="PANTHER" id="PTHR30250:SF11">
    <property type="entry name" value="O-ANTIGEN TRANSPORTER-RELATED"/>
    <property type="match status" value="1"/>
</dbReference>
<keyword evidence="3 6" id="KW-0812">Transmembrane</keyword>
<name>A0A1I2X2K2_9FIRM</name>
<feature type="transmembrane region" description="Helical" evidence="6">
    <location>
        <begin position="367"/>
        <end position="387"/>
    </location>
</feature>
<protein>
    <submittedName>
        <fullName evidence="7">Membrane protein involved in the export of O-antigen and teichoic acid</fullName>
    </submittedName>
</protein>